<evidence type="ECO:0000313" key="3">
    <source>
        <dbReference type="EMBL" id="EAU90858.2"/>
    </source>
</evidence>
<feature type="region of interest" description="Disordered" evidence="1">
    <location>
        <begin position="284"/>
        <end position="312"/>
    </location>
</feature>
<protein>
    <recommendedName>
        <fullName evidence="2">BTB domain-containing protein</fullName>
    </recommendedName>
</protein>
<dbReference type="Proteomes" id="UP000001861">
    <property type="component" value="Unassembled WGS sequence"/>
</dbReference>
<dbReference type="VEuPathDB" id="FungiDB:CC1G_11812"/>
<organism evidence="3 4">
    <name type="scientific">Coprinopsis cinerea (strain Okayama-7 / 130 / ATCC MYA-4618 / FGSC 9003)</name>
    <name type="common">Inky cap fungus</name>
    <name type="synonym">Hormographiella aspergillata</name>
    <dbReference type="NCBI Taxonomy" id="240176"/>
    <lineage>
        <taxon>Eukaryota</taxon>
        <taxon>Fungi</taxon>
        <taxon>Dikarya</taxon>
        <taxon>Basidiomycota</taxon>
        <taxon>Agaricomycotina</taxon>
        <taxon>Agaricomycetes</taxon>
        <taxon>Agaricomycetidae</taxon>
        <taxon>Agaricales</taxon>
        <taxon>Agaricineae</taxon>
        <taxon>Psathyrellaceae</taxon>
        <taxon>Coprinopsis</taxon>
    </lineage>
</organism>
<dbReference type="EMBL" id="AACS02000003">
    <property type="protein sequence ID" value="EAU90858.2"/>
    <property type="molecule type" value="Genomic_DNA"/>
</dbReference>
<evidence type="ECO:0000256" key="1">
    <source>
        <dbReference type="SAM" id="MobiDB-lite"/>
    </source>
</evidence>
<proteinExistence type="predicted"/>
<feature type="compositionally biased region" description="Acidic residues" evidence="1">
    <location>
        <begin position="284"/>
        <end position="295"/>
    </location>
</feature>
<dbReference type="STRING" id="240176.A8N819"/>
<dbReference type="SUPFAM" id="SSF54695">
    <property type="entry name" value="POZ domain"/>
    <property type="match status" value="1"/>
</dbReference>
<dbReference type="RefSeq" id="XP_001830975.2">
    <property type="nucleotide sequence ID" value="XM_001830923.2"/>
</dbReference>
<dbReference type="eggNOG" id="ENOG502R1A5">
    <property type="taxonomic scope" value="Eukaryota"/>
</dbReference>
<evidence type="ECO:0000313" key="4">
    <source>
        <dbReference type="Proteomes" id="UP000001861"/>
    </source>
</evidence>
<feature type="domain" description="BTB" evidence="2">
    <location>
        <begin position="31"/>
        <end position="107"/>
    </location>
</feature>
<comment type="caution">
    <text evidence="3">The sequence shown here is derived from an EMBL/GenBank/DDBJ whole genome shotgun (WGS) entry which is preliminary data.</text>
</comment>
<dbReference type="GeneID" id="6007413"/>
<name>A8N819_COPC7</name>
<dbReference type="PROSITE" id="PS50097">
    <property type="entry name" value="BTB"/>
    <property type="match status" value="1"/>
</dbReference>
<keyword evidence="4" id="KW-1185">Reference proteome</keyword>
<evidence type="ECO:0000259" key="2">
    <source>
        <dbReference type="PROSITE" id="PS50097"/>
    </source>
</evidence>
<gene>
    <name evidence="3" type="ORF">CC1G_11812</name>
</gene>
<dbReference type="AlphaFoldDB" id="A8N819"/>
<reference evidence="3 4" key="1">
    <citation type="journal article" date="2010" name="Proc. Natl. Acad. Sci. U.S.A.">
        <title>Insights into evolution of multicellular fungi from the assembled chromosomes of the mushroom Coprinopsis cinerea (Coprinus cinereus).</title>
        <authorList>
            <person name="Stajich J.E."/>
            <person name="Wilke S.K."/>
            <person name="Ahren D."/>
            <person name="Au C.H."/>
            <person name="Birren B.W."/>
            <person name="Borodovsky M."/>
            <person name="Burns C."/>
            <person name="Canback B."/>
            <person name="Casselton L.A."/>
            <person name="Cheng C.K."/>
            <person name="Deng J."/>
            <person name="Dietrich F.S."/>
            <person name="Fargo D.C."/>
            <person name="Farman M.L."/>
            <person name="Gathman A.C."/>
            <person name="Goldberg J."/>
            <person name="Guigo R."/>
            <person name="Hoegger P.J."/>
            <person name="Hooker J.B."/>
            <person name="Huggins A."/>
            <person name="James T.Y."/>
            <person name="Kamada T."/>
            <person name="Kilaru S."/>
            <person name="Kodira C."/>
            <person name="Kues U."/>
            <person name="Kupfer D."/>
            <person name="Kwan H.S."/>
            <person name="Lomsadze A."/>
            <person name="Li W."/>
            <person name="Lilly W.W."/>
            <person name="Ma L.J."/>
            <person name="Mackey A.J."/>
            <person name="Manning G."/>
            <person name="Martin F."/>
            <person name="Muraguchi H."/>
            <person name="Natvig D.O."/>
            <person name="Palmerini H."/>
            <person name="Ramesh M.A."/>
            <person name="Rehmeyer C.J."/>
            <person name="Roe B.A."/>
            <person name="Shenoy N."/>
            <person name="Stanke M."/>
            <person name="Ter-Hovhannisyan V."/>
            <person name="Tunlid A."/>
            <person name="Velagapudi R."/>
            <person name="Vision T.J."/>
            <person name="Zeng Q."/>
            <person name="Zolan M.E."/>
            <person name="Pukkila P.J."/>
        </authorList>
    </citation>
    <scope>NUCLEOTIDE SEQUENCE [LARGE SCALE GENOMIC DNA]</scope>
    <source>
        <strain evidence="4">Okayama-7 / 130 / ATCC MYA-4618 / FGSC 9003</strain>
    </source>
</reference>
<dbReference type="InterPro" id="IPR011333">
    <property type="entry name" value="SKP1/BTB/POZ_sf"/>
</dbReference>
<dbReference type="InterPro" id="IPR000210">
    <property type="entry name" value="BTB/POZ_dom"/>
</dbReference>
<dbReference type="Gene3D" id="3.30.710.10">
    <property type="entry name" value="Potassium Channel Kv1.1, Chain A"/>
    <property type="match status" value="1"/>
</dbReference>
<dbReference type="InParanoid" id="A8N819"/>
<dbReference type="KEGG" id="cci:CC1G_11812"/>
<sequence length="369" mass="40921">MDSEIDQNRDAITKPESSSEAVTRHKTFYCENVIFKVENTLFQVPRYKFETLSPVFANMFDMPSSDNPAVVVEGRSDETPIVLEGYTAVDFERLLSLLYPSGDHVSGDPVALTSKAEWLSVLKLATVWDMAKIREIAIGKLTLLTMTPTEKIRLGRQYRVSSWFVNGMKELATTLAKAPAVSVDTIAADIGWESAARIMTIVSNHKTAEMAREKIIPSSGEVKLRLNNVYCQREVCSINEGKRRVCPLNHSRLSLSGSSRRPFRPIGSTFDPRDAVFTDEEDYFTQNDDDSEEFDIGGPLGQSSRRRHPLSGVGGSLSLASTLSGGSQSRGNCSIDWSLLKTQVTEASSRDVPADTIRKAFEEEIKSLH</sequence>
<accession>A8N819</accession>
<dbReference type="HOGENOM" id="CLU_750085_0_0_1"/>
<dbReference type="OrthoDB" id="3199068at2759"/>